<dbReference type="InterPro" id="IPR009057">
    <property type="entry name" value="Homeodomain-like_sf"/>
</dbReference>
<reference evidence="2 3" key="1">
    <citation type="submission" date="2017-11" db="EMBL/GenBank/DDBJ databases">
        <title>Complete genome sequence of Streptomyces lavendulae subsp. lavendulae CCM 3239 (formerly 'Streptomyces aureofaciens CCM 3239'), the producer of the angucycline-type antibiotic auricin.</title>
        <authorList>
            <person name="Busche T."/>
            <person name="Novakova R."/>
            <person name="Al'Dilaimi A."/>
            <person name="Homerova D."/>
            <person name="Feckova L."/>
            <person name="Rezuchova B."/>
            <person name="Mingyar E."/>
            <person name="Csolleiova D."/>
            <person name="Bekeova C."/>
            <person name="Winkler A."/>
            <person name="Sevcikova B."/>
            <person name="Kalinowski J."/>
            <person name="Kormanec J."/>
            <person name="Ruckert C."/>
        </authorList>
    </citation>
    <scope>NUCLEOTIDE SEQUENCE [LARGE SCALE GENOMIC DNA]</scope>
    <source>
        <strain evidence="2 3">CCM 3239</strain>
    </source>
</reference>
<gene>
    <name evidence="1" type="ORF">SLAV_00820</name>
    <name evidence="2" type="ORF">SLAV_38570</name>
</gene>
<dbReference type="KEGG" id="slx:SLAV_00820"/>
<evidence type="ECO:0000313" key="3">
    <source>
        <dbReference type="Proteomes" id="UP000231791"/>
    </source>
</evidence>
<evidence type="ECO:0000313" key="1">
    <source>
        <dbReference type="EMBL" id="ATZ22094.1"/>
    </source>
</evidence>
<keyword evidence="3" id="KW-1185">Reference proteome</keyword>
<dbReference type="SUPFAM" id="SSF46689">
    <property type="entry name" value="Homeodomain-like"/>
    <property type="match status" value="1"/>
</dbReference>
<dbReference type="EMBL" id="CP024985">
    <property type="protein sequence ID" value="ATZ29477.1"/>
    <property type="molecule type" value="Genomic_DNA"/>
</dbReference>
<name>A0A2K8PRW0_STRLA</name>
<dbReference type="EMBL" id="CP024985">
    <property type="protein sequence ID" value="ATZ22094.1"/>
    <property type="molecule type" value="Genomic_DNA"/>
</dbReference>
<dbReference type="AlphaFoldDB" id="A0A2K8PRW0"/>
<dbReference type="Proteomes" id="UP000231791">
    <property type="component" value="Chromosome"/>
</dbReference>
<dbReference type="KEGG" id="slx:SLAV_38570"/>
<dbReference type="Pfam" id="PF13384">
    <property type="entry name" value="HTH_23"/>
    <property type="match status" value="1"/>
</dbReference>
<sequence>MRYPQGGGLTAERQAFRERVRMEAVAMFAAGRGSGEVAKELGVSVRSVQRWRQAWRAAGRDGVRSRGPASRPKLSETLFAVLEEELAKGPVAHGWPDQRWTLARIKTLIGRRFHESMTLSGISRAPPRCFHRGFLAAPLFGQEQVGGGDEGDVAVPSDE</sequence>
<protein>
    <recommendedName>
        <fullName evidence="4">Transposase</fullName>
    </recommendedName>
</protein>
<organism evidence="2 3">
    <name type="scientific">Streptomyces lavendulae subsp. lavendulae</name>
    <dbReference type="NCBI Taxonomy" id="58340"/>
    <lineage>
        <taxon>Bacteria</taxon>
        <taxon>Bacillati</taxon>
        <taxon>Actinomycetota</taxon>
        <taxon>Actinomycetes</taxon>
        <taxon>Kitasatosporales</taxon>
        <taxon>Streptomycetaceae</taxon>
        <taxon>Streptomyces</taxon>
    </lineage>
</organism>
<proteinExistence type="predicted"/>
<evidence type="ECO:0000313" key="2">
    <source>
        <dbReference type="EMBL" id="ATZ29477.1"/>
    </source>
</evidence>
<evidence type="ECO:0008006" key="4">
    <source>
        <dbReference type="Google" id="ProtNLM"/>
    </source>
</evidence>
<accession>A0A2K8PRW0</accession>